<proteinExistence type="predicted"/>
<name>A0AAV6U8T4_9ARAC</name>
<evidence type="ECO:0000256" key="1">
    <source>
        <dbReference type="SAM" id="MobiDB-lite"/>
    </source>
</evidence>
<accession>A0AAV6U8T4</accession>
<dbReference type="PANTHER" id="PTHR33977:SF1">
    <property type="entry name" value="ZINC ION BINDING PROTEIN"/>
    <property type="match status" value="1"/>
</dbReference>
<keyword evidence="4" id="KW-1185">Reference proteome</keyword>
<feature type="region of interest" description="Disordered" evidence="1">
    <location>
        <begin position="285"/>
        <end position="308"/>
    </location>
</feature>
<comment type="caution">
    <text evidence="3">The sequence shown here is derived from an EMBL/GenBank/DDBJ whole genome shotgun (WGS) entry which is preliminary data.</text>
</comment>
<feature type="compositionally biased region" description="Basic and acidic residues" evidence="1">
    <location>
        <begin position="295"/>
        <end position="308"/>
    </location>
</feature>
<evidence type="ECO:0000313" key="4">
    <source>
        <dbReference type="Proteomes" id="UP000827092"/>
    </source>
</evidence>
<evidence type="ECO:0000259" key="2">
    <source>
        <dbReference type="Pfam" id="PF10551"/>
    </source>
</evidence>
<organism evidence="3 4">
    <name type="scientific">Oedothorax gibbosus</name>
    <dbReference type="NCBI Taxonomy" id="931172"/>
    <lineage>
        <taxon>Eukaryota</taxon>
        <taxon>Metazoa</taxon>
        <taxon>Ecdysozoa</taxon>
        <taxon>Arthropoda</taxon>
        <taxon>Chelicerata</taxon>
        <taxon>Arachnida</taxon>
        <taxon>Araneae</taxon>
        <taxon>Araneomorphae</taxon>
        <taxon>Entelegynae</taxon>
        <taxon>Araneoidea</taxon>
        <taxon>Linyphiidae</taxon>
        <taxon>Erigoninae</taxon>
        <taxon>Oedothorax</taxon>
    </lineage>
</organism>
<reference evidence="3 4" key="1">
    <citation type="journal article" date="2022" name="Nat. Ecol. Evol.">
        <title>A masculinizing supergene underlies an exaggerated male reproductive morph in a spider.</title>
        <authorList>
            <person name="Hendrickx F."/>
            <person name="De Corte Z."/>
            <person name="Sonet G."/>
            <person name="Van Belleghem S.M."/>
            <person name="Kostlbacher S."/>
            <person name="Vangestel C."/>
        </authorList>
    </citation>
    <scope>NUCLEOTIDE SEQUENCE [LARGE SCALE GENOMIC DNA]</scope>
    <source>
        <strain evidence="3">W744_W776</strain>
    </source>
</reference>
<sequence length="308" mass="34853">MRKSKNNPILLYKTQGEEIPEIKKDDFLLGIMNSFQKKMLLDLGNDRVCLDSTHGITNSGFELVTVLVVDKYNEGVPVAFLITSTVNTINLSKFFTAIKTALEVNLTPKAFMSDDACMFYNAWQAVFGPCVNLLCSWHVDRAWQGHLNGIEENKKKALYHTLKTLMYELEEGKFQGMLSEFLMQLHEDSDTLTFAQYFEANYSGRTKLWANPVSYCGPLSQASTSTVEIELATVEIPQSSFIVEENKLKIKCIAAKLENITTMDEEKSRQIKAHLYAIEHLLSVPDSKNQPPIPKDQKLEPANKKAEK</sequence>
<dbReference type="Pfam" id="PF10551">
    <property type="entry name" value="MULE"/>
    <property type="match status" value="1"/>
</dbReference>
<gene>
    <name evidence="3" type="ORF">JTE90_018217</name>
</gene>
<dbReference type="Proteomes" id="UP000827092">
    <property type="component" value="Unassembled WGS sequence"/>
</dbReference>
<dbReference type="PANTHER" id="PTHR33977">
    <property type="entry name" value="ZINC ION BINDING PROTEIN"/>
    <property type="match status" value="1"/>
</dbReference>
<dbReference type="InterPro" id="IPR018289">
    <property type="entry name" value="MULE_transposase_dom"/>
</dbReference>
<protein>
    <recommendedName>
        <fullName evidence="2">MULE transposase domain-containing protein</fullName>
    </recommendedName>
</protein>
<feature type="domain" description="MULE transposase" evidence="2">
    <location>
        <begin position="48"/>
        <end position="139"/>
    </location>
</feature>
<dbReference type="AlphaFoldDB" id="A0AAV6U8T4"/>
<dbReference type="EMBL" id="JAFNEN010000559">
    <property type="protein sequence ID" value="KAG8180599.1"/>
    <property type="molecule type" value="Genomic_DNA"/>
</dbReference>
<evidence type="ECO:0000313" key="3">
    <source>
        <dbReference type="EMBL" id="KAG8180599.1"/>
    </source>
</evidence>